<protein>
    <submittedName>
        <fullName evidence="3">Type VI secretion system protein ImpM</fullName>
    </submittedName>
</protein>
<dbReference type="InterPro" id="IPR015655">
    <property type="entry name" value="PP2C"/>
</dbReference>
<dbReference type="CDD" id="cd00143">
    <property type="entry name" value="PP2Cc"/>
    <property type="match status" value="1"/>
</dbReference>
<dbReference type="SMART" id="SM00331">
    <property type="entry name" value="PP2C_SIG"/>
    <property type="match status" value="1"/>
</dbReference>
<sequence length="525" mass="56134">MSSLFLNGAVSAHEPGFFGKIPARGDFVSRRLDPTVVRPLDEWLQASLSTSQRQMGEAWLPSYLDTPVWRFVLGPGVCGDVAMAGVLMPSVDRVGRYFPLVLATPLPGCVAPIRLIESGRAWFDKLEDLALSSLDDDFDFDSFDRAARVLGAPPYDTTRGPAESSAFRVGLANNGGGNGRGALGTAYAELLDQVLIGFNNRFSLWWTTGSDKVASSLLISPGLPAPQNYAAFLDGRWERWGWERPADSALHLADEELPILLLRPVVALPSHGRTHAGTRRTINQDALLVRPDLGLWCVADGLGGHSAGEVASALTVKALDAVMPPLSYGGFVDEVREALVEANDKLRSQAAMLGDQALIASTAVVLLIYANRFNCLWVGDSRVYLLREGRLRQLTTDHVAAGINQQQRATMLVTRAVGAADTLEIDMVQDVVQPGDRFLLCSDGVTKVLNETEIASILRGLPARETVDALIENILVSGAPDNLTAIVVDVPESDHPVAQAALHAGGPVPAQPSPTLDAASQGGAE</sequence>
<reference evidence="3 4" key="1">
    <citation type="submission" date="2019-06" db="EMBL/GenBank/DDBJ databases">
        <title>Genomic Encyclopedia of Type Strains, Phase IV (KMG-V): Genome sequencing to study the core and pangenomes of soil and plant-associated prokaryotes.</title>
        <authorList>
            <person name="Whitman W."/>
        </authorList>
    </citation>
    <scope>NUCLEOTIDE SEQUENCE [LARGE SCALE GENOMIC DNA]</scope>
    <source>
        <strain evidence="3 4">BR 11622</strain>
    </source>
</reference>
<dbReference type="GO" id="GO:0004722">
    <property type="term" value="F:protein serine/threonine phosphatase activity"/>
    <property type="evidence" value="ECO:0007669"/>
    <property type="project" value="InterPro"/>
</dbReference>
<dbReference type="RefSeq" id="WP_145733451.1">
    <property type="nucleotide sequence ID" value="NZ_VITR01000008.1"/>
</dbReference>
<dbReference type="Pfam" id="PF09867">
    <property type="entry name" value="TagF_N"/>
    <property type="match status" value="1"/>
</dbReference>
<feature type="domain" description="PPM-type phosphatase" evidence="2">
    <location>
        <begin position="270"/>
        <end position="490"/>
    </location>
</feature>
<dbReference type="SUPFAM" id="SSF81606">
    <property type="entry name" value="PP2C-like"/>
    <property type="match status" value="1"/>
</dbReference>
<dbReference type="Gene3D" id="3.40.1730.10">
    <property type="entry name" value="pa0076 domain"/>
    <property type="match status" value="1"/>
</dbReference>
<dbReference type="PROSITE" id="PS51746">
    <property type="entry name" value="PPM_2"/>
    <property type="match status" value="1"/>
</dbReference>
<dbReference type="InterPro" id="IPR038225">
    <property type="entry name" value="TagF_sf"/>
</dbReference>
<evidence type="ECO:0000313" key="4">
    <source>
        <dbReference type="Proteomes" id="UP000315751"/>
    </source>
</evidence>
<dbReference type="Gene3D" id="3.60.40.10">
    <property type="entry name" value="PPM-type phosphatase domain"/>
    <property type="match status" value="1"/>
</dbReference>
<dbReference type="InterPro" id="IPR017748">
    <property type="entry name" value="TagF"/>
</dbReference>
<dbReference type="SMART" id="SM00332">
    <property type="entry name" value="PP2Cc"/>
    <property type="match status" value="1"/>
</dbReference>
<evidence type="ECO:0000256" key="1">
    <source>
        <dbReference type="SAM" id="MobiDB-lite"/>
    </source>
</evidence>
<dbReference type="NCBIfam" id="TIGR03373">
    <property type="entry name" value="VI_minor_4"/>
    <property type="match status" value="1"/>
</dbReference>
<proteinExistence type="predicted"/>
<evidence type="ECO:0000313" key="3">
    <source>
        <dbReference type="EMBL" id="TWB41102.1"/>
    </source>
</evidence>
<feature type="region of interest" description="Disordered" evidence="1">
    <location>
        <begin position="504"/>
        <end position="525"/>
    </location>
</feature>
<name>A0A560H479_9PROT</name>
<dbReference type="Pfam" id="PF13672">
    <property type="entry name" value="PP2C_2"/>
    <property type="match status" value="1"/>
</dbReference>
<comment type="caution">
    <text evidence="3">The sequence shown here is derived from an EMBL/GenBank/DDBJ whole genome shotgun (WGS) entry which is preliminary data.</text>
</comment>
<dbReference type="InterPro" id="IPR036457">
    <property type="entry name" value="PPM-type-like_dom_sf"/>
</dbReference>
<keyword evidence="4" id="KW-1185">Reference proteome</keyword>
<dbReference type="PANTHER" id="PTHR47992">
    <property type="entry name" value="PROTEIN PHOSPHATASE"/>
    <property type="match status" value="1"/>
</dbReference>
<dbReference type="OrthoDB" id="9801841at2"/>
<accession>A0A560H479</accession>
<gene>
    <name evidence="3" type="ORF">FBZ90_108126</name>
</gene>
<dbReference type="AlphaFoldDB" id="A0A560H479"/>
<dbReference type="InterPro" id="IPR001932">
    <property type="entry name" value="PPM-type_phosphatase-like_dom"/>
</dbReference>
<dbReference type="EMBL" id="VITR01000008">
    <property type="protein sequence ID" value="TWB41102.1"/>
    <property type="molecule type" value="Genomic_DNA"/>
</dbReference>
<organism evidence="3 4">
    <name type="scientific">Nitrospirillum amazonense</name>
    <dbReference type="NCBI Taxonomy" id="28077"/>
    <lineage>
        <taxon>Bacteria</taxon>
        <taxon>Pseudomonadati</taxon>
        <taxon>Pseudomonadota</taxon>
        <taxon>Alphaproteobacteria</taxon>
        <taxon>Rhodospirillales</taxon>
        <taxon>Azospirillaceae</taxon>
        <taxon>Nitrospirillum</taxon>
    </lineage>
</organism>
<evidence type="ECO:0000259" key="2">
    <source>
        <dbReference type="PROSITE" id="PS51746"/>
    </source>
</evidence>
<dbReference type="Proteomes" id="UP000315751">
    <property type="component" value="Unassembled WGS sequence"/>
</dbReference>